<proteinExistence type="predicted"/>
<comment type="caution">
    <text evidence="2">The sequence shown here is derived from an EMBL/GenBank/DDBJ whole genome shotgun (WGS) entry which is preliminary data.</text>
</comment>
<evidence type="ECO:0000313" key="3">
    <source>
        <dbReference type="Proteomes" id="UP000737018"/>
    </source>
</evidence>
<dbReference type="AlphaFoldDB" id="A0A8J4V5B4"/>
<sequence>MLSPIPTILLAPFASDDFTPSKAFQAHDEAFTGLESSHSPLLLSELTATAADTVFNPTPSKLSTLSSSPPPALAVFNVTVPPGKTHRRSTETHTDPLRPTSLFHFRRSDQSADQTHASVQSTISMLTQRRFTADLPIRPLPQSTSLPPIRPTPTLSSSPKPSSMIDDFYFVYNW</sequence>
<organism evidence="2 3">
    <name type="scientific">Castanea mollissima</name>
    <name type="common">Chinese chestnut</name>
    <dbReference type="NCBI Taxonomy" id="60419"/>
    <lineage>
        <taxon>Eukaryota</taxon>
        <taxon>Viridiplantae</taxon>
        <taxon>Streptophyta</taxon>
        <taxon>Embryophyta</taxon>
        <taxon>Tracheophyta</taxon>
        <taxon>Spermatophyta</taxon>
        <taxon>Magnoliopsida</taxon>
        <taxon>eudicotyledons</taxon>
        <taxon>Gunneridae</taxon>
        <taxon>Pentapetalae</taxon>
        <taxon>rosids</taxon>
        <taxon>fabids</taxon>
        <taxon>Fagales</taxon>
        <taxon>Fagaceae</taxon>
        <taxon>Castanea</taxon>
    </lineage>
</organism>
<keyword evidence="3" id="KW-1185">Reference proteome</keyword>
<evidence type="ECO:0000313" key="2">
    <source>
        <dbReference type="EMBL" id="KAF3948943.1"/>
    </source>
</evidence>
<dbReference type="Proteomes" id="UP000737018">
    <property type="component" value="Unassembled WGS sequence"/>
</dbReference>
<name>A0A8J4V5B4_9ROSI</name>
<dbReference type="EMBL" id="JRKL02006444">
    <property type="protein sequence ID" value="KAF3948943.1"/>
    <property type="molecule type" value="Genomic_DNA"/>
</dbReference>
<evidence type="ECO:0000256" key="1">
    <source>
        <dbReference type="SAM" id="MobiDB-lite"/>
    </source>
</evidence>
<protein>
    <submittedName>
        <fullName evidence="2">Uncharacterized protein</fullName>
    </submittedName>
</protein>
<accession>A0A8J4V5B4</accession>
<reference evidence="2" key="1">
    <citation type="submission" date="2020-03" db="EMBL/GenBank/DDBJ databases">
        <title>Castanea mollissima Vanexum genome sequencing.</title>
        <authorList>
            <person name="Staton M."/>
        </authorList>
    </citation>
    <scope>NUCLEOTIDE SEQUENCE</scope>
    <source>
        <tissue evidence="2">Leaf</tissue>
    </source>
</reference>
<gene>
    <name evidence="2" type="ORF">CMV_025117</name>
</gene>
<feature type="region of interest" description="Disordered" evidence="1">
    <location>
        <begin position="137"/>
        <end position="160"/>
    </location>
</feature>